<evidence type="ECO:0000313" key="7">
    <source>
        <dbReference type="Proteomes" id="UP001600165"/>
    </source>
</evidence>
<dbReference type="RefSeq" id="WP_377960230.1">
    <property type="nucleotide sequence ID" value="NZ_JBHZOL010000002.1"/>
</dbReference>
<dbReference type="Pfam" id="PF06835">
    <property type="entry name" value="LptC"/>
    <property type="match status" value="2"/>
</dbReference>
<dbReference type="InterPro" id="IPR052363">
    <property type="entry name" value="LPS_export_LptC"/>
</dbReference>
<accession>A0ABW6I964</accession>
<gene>
    <name evidence="6" type="primary">lptC</name>
    <name evidence="6" type="ORF">ACFVKH_00330</name>
</gene>
<dbReference type="Gene3D" id="2.60.450.10">
    <property type="entry name" value="Lipopolysaccharide (LPS) transport protein A like domain"/>
    <property type="match status" value="2"/>
</dbReference>
<protein>
    <submittedName>
        <fullName evidence="6">LPS export ABC transporter periplasmic protein LptC</fullName>
    </submittedName>
</protein>
<evidence type="ECO:0000256" key="4">
    <source>
        <dbReference type="ARBA" id="ARBA00022989"/>
    </source>
</evidence>
<evidence type="ECO:0000313" key="6">
    <source>
        <dbReference type="EMBL" id="MFE4104701.1"/>
    </source>
</evidence>
<dbReference type="NCBIfam" id="TIGR04409">
    <property type="entry name" value="LptC_YrbK"/>
    <property type="match status" value="2"/>
</dbReference>
<reference evidence="6 7" key="1">
    <citation type="submission" date="2024-10" db="EMBL/GenBank/DDBJ databases">
        <authorList>
            <person name="Ratan Roy A."/>
            <person name="Morales Sandoval P.H."/>
            <person name="De Los Santos Villalobos S."/>
            <person name="Chakraborty S."/>
            <person name="Mukherjee J."/>
        </authorList>
    </citation>
    <scope>NUCLEOTIDE SEQUENCE [LARGE SCALE GENOMIC DNA]</scope>
    <source>
        <strain evidence="6 7">S1</strain>
    </source>
</reference>
<sequence length="376" mass="41731">MGKWYRLAGIVVLIAVILGGVRACQLINQQPITEAGNTADETAEPGLTLKDVTLEQPDEDGNLLWRVHADEVTYSPDQKVATVINPDGELFQDGEVIYRVKADRGEVRQDGQSIFLKNNIVATGVQNKVVLKGQELEWQPEEDLMVVRNQITGTHPQLKASAQEARVYNRERRLELSKNVVASTTEAPFLRMAAEELTWLIDAQRVESDRPIQVEQLKNDQVSDRVTGQQGEVDLAKKVVKLTEDVKLELLELPLEIFSQVAVWNVEQAQVVVPDALQANQPEQKVQISANRGELNLNQQVVYLTQGVNVVEGQQSQLQADSLTWNLESQQVVAEGNVNYRQSDPPVQVQGPRAVGQLDEETVVISGGRVVTEITP</sequence>
<evidence type="ECO:0000256" key="5">
    <source>
        <dbReference type="ARBA" id="ARBA00023136"/>
    </source>
</evidence>
<organism evidence="6 7">
    <name type="scientific">Almyronema epifaneia S1</name>
    <dbReference type="NCBI Taxonomy" id="2991925"/>
    <lineage>
        <taxon>Bacteria</taxon>
        <taxon>Bacillati</taxon>
        <taxon>Cyanobacteriota</taxon>
        <taxon>Cyanophyceae</taxon>
        <taxon>Nodosilineales</taxon>
        <taxon>Nodosilineaceae</taxon>
        <taxon>Almyronema</taxon>
        <taxon>Almyronema epifaneia</taxon>
    </lineage>
</organism>
<dbReference type="InterPro" id="IPR026265">
    <property type="entry name" value="LptC"/>
</dbReference>
<keyword evidence="5" id="KW-0472">Membrane</keyword>
<proteinExistence type="predicted"/>
<dbReference type="PANTHER" id="PTHR37481:SF1">
    <property type="entry name" value="LIPOPOLYSACCHARIDE EXPORT SYSTEM PROTEIN LPTC"/>
    <property type="match status" value="1"/>
</dbReference>
<comment type="caution">
    <text evidence="6">The sequence shown here is derived from an EMBL/GenBank/DDBJ whole genome shotgun (WGS) entry which is preliminary data.</text>
</comment>
<keyword evidence="4" id="KW-1133">Transmembrane helix</keyword>
<dbReference type="InterPro" id="IPR010664">
    <property type="entry name" value="LipoPS_assembly_LptC-rel"/>
</dbReference>
<dbReference type="Proteomes" id="UP001600165">
    <property type="component" value="Unassembled WGS sequence"/>
</dbReference>
<keyword evidence="1" id="KW-1003">Cell membrane</keyword>
<keyword evidence="7" id="KW-1185">Reference proteome</keyword>
<dbReference type="EMBL" id="JBHZOL010000002">
    <property type="protein sequence ID" value="MFE4104701.1"/>
    <property type="molecule type" value="Genomic_DNA"/>
</dbReference>
<evidence type="ECO:0000256" key="2">
    <source>
        <dbReference type="ARBA" id="ARBA00022519"/>
    </source>
</evidence>
<evidence type="ECO:0000256" key="1">
    <source>
        <dbReference type="ARBA" id="ARBA00022475"/>
    </source>
</evidence>
<name>A0ABW6I964_9CYAN</name>
<evidence type="ECO:0000256" key="3">
    <source>
        <dbReference type="ARBA" id="ARBA00022692"/>
    </source>
</evidence>
<dbReference type="PANTHER" id="PTHR37481">
    <property type="entry name" value="LIPOPOLYSACCHARIDE EXPORT SYSTEM PROTEIN LPTC"/>
    <property type="match status" value="1"/>
</dbReference>
<keyword evidence="3" id="KW-0812">Transmembrane</keyword>
<keyword evidence="2" id="KW-0997">Cell inner membrane</keyword>